<gene>
    <name evidence="1" type="ORF">SAMN05443428_1307</name>
</gene>
<evidence type="ECO:0000313" key="2">
    <source>
        <dbReference type="Proteomes" id="UP000190105"/>
    </source>
</evidence>
<organism evidence="1 2">
    <name type="scientific">Caloramator quimbayensis</name>
    <dbReference type="NCBI Taxonomy" id="1147123"/>
    <lineage>
        <taxon>Bacteria</taxon>
        <taxon>Bacillati</taxon>
        <taxon>Bacillota</taxon>
        <taxon>Clostridia</taxon>
        <taxon>Eubacteriales</taxon>
        <taxon>Clostridiaceae</taxon>
        <taxon>Caloramator</taxon>
    </lineage>
</organism>
<proteinExistence type="predicted"/>
<dbReference type="EMBL" id="FUYH01000030">
    <property type="protein sequence ID" value="SKA98584.1"/>
    <property type="molecule type" value="Genomic_DNA"/>
</dbReference>
<evidence type="ECO:0000313" key="1">
    <source>
        <dbReference type="EMBL" id="SKA98584.1"/>
    </source>
</evidence>
<name>A0A1T4Y9S0_9CLOT</name>
<sequence length="186" mass="22218">MEKHLLSGVSIYMLYPYGKAVGVNTELPMYNSFDIWKRLIRDYKDHDKVKGLLEIGDVRFLGKHLDFPKGVKRPVPNAKNTRETVRNYGEAPTPIQRFYEKHSVTYAARQLSAESYILRDVPYKPYYTNKFNLNQLVYPYGYGWTFIYEVGTRQWLFYEVENNEGKLWSEADYYKWLEHRKKLGLY</sequence>
<accession>A0A1T4Y9S0</accession>
<dbReference type="AlphaFoldDB" id="A0A1T4Y9S0"/>
<reference evidence="2" key="1">
    <citation type="submission" date="2017-02" db="EMBL/GenBank/DDBJ databases">
        <authorList>
            <person name="Varghese N."/>
            <person name="Submissions S."/>
        </authorList>
    </citation>
    <scope>NUCLEOTIDE SEQUENCE [LARGE SCALE GENOMIC DNA]</scope>
    <source>
        <strain evidence="2">USBA 833</strain>
    </source>
</reference>
<dbReference type="Proteomes" id="UP000190105">
    <property type="component" value="Unassembled WGS sequence"/>
</dbReference>
<dbReference type="RefSeq" id="WP_078697578.1">
    <property type="nucleotide sequence ID" value="NZ_FUYH01000030.1"/>
</dbReference>
<keyword evidence="2" id="KW-1185">Reference proteome</keyword>
<protein>
    <submittedName>
        <fullName evidence="1">Uncharacterized protein</fullName>
    </submittedName>
</protein>